<dbReference type="Pfam" id="PF07813">
    <property type="entry name" value="LTXXQ"/>
    <property type="match status" value="1"/>
</dbReference>
<dbReference type="EMBL" id="JABBJJ010000314">
    <property type="protein sequence ID" value="NMO21335.1"/>
    <property type="molecule type" value="Genomic_DNA"/>
</dbReference>
<feature type="region of interest" description="Disordered" evidence="1">
    <location>
        <begin position="68"/>
        <end position="117"/>
    </location>
</feature>
<evidence type="ECO:0000313" key="3">
    <source>
        <dbReference type="EMBL" id="NMO21335.1"/>
    </source>
</evidence>
<dbReference type="Proteomes" id="UP000518300">
    <property type="component" value="Unassembled WGS sequence"/>
</dbReference>
<comment type="caution">
    <text evidence="3">The sequence shown here is derived from an EMBL/GenBank/DDBJ whole genome shotgun (WGS) entry which is preliminary data.</text>
</comment>
<organism evidence="3 4">
    <name type="scientific">Pyxidicoccus fallax</name>
    <dbReference type="NCBI Taxonomy" id="394095"/>
    <lineage>
        <taxon>Bacteria</taxon>
        <taxon>Pseudomonadati</taxon>
        <taxon>Myxococcota</taxon>
        <taxon>Myxococcia</taxon>
        <taxon>Myxococcales</taxon>
        <taxon>Cystobacterineae</taxon>
        <taxon>Myxococcaceae</taxon>
        <taxon>Pyxidicoccus</taxon>
    </lineage>
</organism>
<dbReference type="RefSeq" id="WP_169350525.1">
    <property type="nucleotide sequence ID" value="NZ_JABBJJ010000314.1"/>
</dbReference>
<feature type="compositionally biased region" description="Low complexity" evidence="1">
    <location>
        <begin position="93"/>
        <end position="111"/>
    </location>
</feature>
<evidence type="ECO:0000256" key="1">
    <source>
        <dbReference type="SAM" id="MobiDB-lite"/>
    </source>
</evidence>
<feature type="signal peptide" evidence="2">
    <location>
        <begin position="1"/>
        <end position="20"/>
    </location>
</feature>
<name>A0A848LTQ6_9BACT</name>
<sequence>MAWKTMTWVMVLAFPVLACAQDVGARQGSGGDEPGPRRPPSSLELLLEYRETLALTPEQVGRVAELQSALEEQNAPLHEQLRTQRPPRPPPGDASRAGGAPPRGEPPDAARMQQAEPLFQELRANDEAAYAQAEQVLTDTQKTRARELITQAREEQRQRHEAMRERMGSRQ</sequence>
<keyword evidence="4" id="KW-1185">Reference proteome</keyword>
<dbReference type="AlphaFoldDB" id="A0A848LTQ6"/>
<reference evidence="3 4" key="1">
    <citation type="submission" date="2020-04" db="EMBL/GenBank/DDBJ databases">
        <title>Draft genome of Pyxidicoccus fallax type strain.</title>
        <authorList>
            <person name="Whitworth D.E."/>
        </authorList>
    </citation>
    <scope>NUCLEOTIDE SEQUENCE [LARGE SCALE GENOMIC DNA]</scope>
    <source>
        <strain evidence="3 4">DSM 14698</strain>
    </source>
</reference>
<feature type="chain" id="PRO_5032571425" description="DUF4168 domain-containing protein" evidence="2">
    <location>
        <begin position="21"/>
        <end position="171"/>
    </location>
</feature>
<evidence type="ECO:0000256" key="2">
    <source>
        <dbReference type="SAM" id="SignalP"/>
    </source>
</evidence>
<evidence type="ECO:0000313" key="4">
    <source>
        <dbReference type="Proteomes" id="UP000518300"/>
    </source>
</evidence>
<dbReference type="GO" id="GO:0042597">
    <property type="term" value="C:periplasmic space"/>
    <property type="evidence" value="ECO:0007669"/>
    <property type="project" value="InterPro"/>
</dbReference>
<accession>A0A848LTQ6</accession>
<feature type="region of interest" description="Disordered" evidence="1">
    <location>
        <begin position="150"/>
        <end position="171"/>
    </location>
</feature>
<gene>
    <name evidence="3" type="ORF">HG543_41760</name>
</gene>
<evidence type="ECO:0008006" key="5">
    <source>
        <dbReference type="Google" id="ProtNLM"/>
    </source>
</evidence>
<proteinExistence type="predicted"/>
<protein>
    <recommendedName>
        <fullName evidence="5">DUF4168 domain-containing protein</fullName>
    </recommendedName>
</protein>
<keyword evidence="2" id="KW-0732">Signal</keyword>
<dbReference type="InterPro" id="IPR012899">
    <property type="entry name" value="LTXXQ"/>
</dbReference>